<comment type="caution">
    <text evidence="10">The sequence shown here is derived from an EMBL/GenBank/DDBJ whole genome shotgun (WGS) entry which is preliminary data.</text>
</comment>
<dbReference type="EMBL" id="LFIV01000063">
    <property type="protein sequence ID" value="KZL71997.1"/>
    <property type="molecule type" value="Genomic_DNA"/>
</dbReference>
<proteinExistence type="inferred from homology"/>
<evidence type="ECO:0000313" key="11">
    <source>
        <dbReference type="Proteomes" id="UP000076552"/>
    </source>
</evidence>
<feature type="compositionally biased region" description="Acidic residues" evidence="7">
    <location>
        <begin position="773"/>
        <end position="789"/>
    </location>
</feature>
<sequence length="1118" mass="123882">LPRDYSFAPQILPLSRYTPITKAATKELAQAYNSYLASFTLLQQVINAVMKQRFSSIDVKVIAHELQESLTTLRLANVYDLSSKILLLKFAKPDNKKQLIIDSGFRCHLTDFTRTTAAAPSAFVARLRKFLKTRRLTSVKQIGTDRILEFQFSDGQYRLFLEFFASGNVILTDADLKILTLLRNVSEGEGQEPQRVGLSYSLNNRQNYNGVPDLTKERVRAALESSVKKSSAAASAGKKIKVKPGDELRRSLATTITELPPILVDHSFQITGFDGKKKPAEILEDDSLLDALLKALTQARSIVEEATSSATAKGYIFAKYRSKPEVAPEAVSAAEGEETKRSDLLYDDFHPFLPKKFADDPTFKVLEFDGYNKTVDEFFSSLEGQKLESKLTEREAAARRKLDAARSDQEKRIEGLRGAQSINVQKATAIEANVERVQEAMDAVNGLLQQGMDWVDISKLIEREQKRHNPVAEIIKLPLNLAENTITLLLGEEEDIEDDESNYETDSDASDSEDEDTNNKQKTDKRLEIDVNITLSPWANSRGYHEQKRTAAKKEEKTVQQSQMALKNAEQKIQAELKKGLKTEKAVLQPIRKQIWFEKFIWFVSSDGYLVLGGKDAQQNEMLYKRYLRKGDVYVHADMHGAATVIIKNSPSTPDAPIPPSTLAQAGTLAVCSSSAWDSKAGMGAWWVNADKVSKSAPTGEYLPTGSFMVRGQKNFLPPAQLLLGIGIMFKISEESKARHVKHRLYDGADLQVSDTDKGPEESSADAAQARDEDPDDASDIGSDNNDEDEKPRDNPLQNIGQDGQDDSEERLNSGESPAEEMDKLNLDEDKPAENTVNEEDRPIEEDDEEEDDEDSDQAATGQTSTPAEPAGAPSSKASTAANDKQRPAKRGQKSKAKKVAAKYKDQDEEDRAAAEALYGSARGKHRAEAEAQSKAEREAQLAFQKERRRAQHERQQKETAEHEEIRRLMNEEGVEVLDSEELGKMTLLDSLVGTPLPGDEILEAIPVCAPWNAMGKFKYKAKLQPGAVKKGKAVKEVFERWKSDSSRKGALDERAQDKEKMWPREVELIKALKAEESINVVPVGKVRVMMAGGSGGAGGAKGQQGKGGRGGRGSKKK</sequence>
<dbReference type="GO" id="GO:0043023">
    <property type="term" value="F:ribosomal large subunit binding"/>
    <property type="evidence" value="ECO:0007669"/>
    <property type="project" value="TreeGrafter"/>
</dbReference>
<name>A0A161YH06_9PEZI</name>
<dbReference type="InterPro" id="IPR051608">
    <property type="entry name" value="RQC_Subunit_NEMF"/>
</dbReference>
<keyword evidence="11" id="KW-1185">Reference proteome</keyword>
<dbReference type="Pfam" id="PF05670">
    <property type="entry name" value="NFACT-R_1"/>
    <property type="match status" value="1"/>
</dbReference>
<evidence type="ECO:0000256" key="7">
    <source>
        <dbReference type="SAM" id="MobiDB-lite"/>
    </source>
</evidence>
<dbReference type="InterPro" id="IPR008532">
    <property type="entry name" value="NFACT_RNA-bd"/>
</dbReference>
<feature type="compositionally biased region" description="Acidic residues" evidence="7">
    <location>
        <begin position="842"/>
        <end position="857"/>
    </location>
</feature>
<dbReference type="GO" id="GO:1990112">
    <property type="term" value="C:RQC complex"/>
    <property type="evidence" value="ECO:0007669"/>
    <property type="project" value="TreeGrafter"/>
</dbReference>
<dbReference type="GO" id="GO:1990116">
    <property type="term" value="P:ribosome-associated ubiquitin-dependent protein catabolic process"/>
    <property type="evidence" value="ECO:0007669"/>
    <property type="project" value="TreeGrafter"/>
</dbReference>
<evidence type="ECO:0000256" key="1">
    <source>
        <dbReference type="ARBA" id="ARBA00004496"/>
    </source>
</evidence>
<feature type="region of interest" description="Disordered" evidence="7">
    <location>
        <begin position="1092"/>
        <end position="1118"/>
    </location>
</feature>
<keyword evidence="4 6" id="KW-0175">Coiled coil</keyword>
<accession>A0A161YH06</accession>
<feature type="compositionally biased region" description="Polar residues" evidence="7">
    <location>
        <begin position="858"/>
        <end position="867"/>
    </location>
</feature>
<feature type="domain" description="NFACT RNA-binding" evidence="8">
    <location>
        <begin position="599"/>
        <end position="712"/>
    </location>
</feature>
<evidence type="ECO:0000256" key="6">
    <source>
        <dbReference type="SAM" id="Coils"/>
    </source>
</evidence>
<dbReference type="Gene3D" id="2.30.310.10">
    <property type="entry name" value="ibrinogen binding protein from staphylococcus aureus domain"/>
    <property type="match status" value="1"/>
</dbReference>
<dbReference type="PANTHER" id="PTHR15239">
    <property type="entry name" value="NUCLEAR EXPORT MEDIATOR FACTOR NEMF"/>
    <property type="match status" value="1"/>
</dbReference>
<dbReference type="STRING" id="708197.A0A161YH06"/>
<feature type="compositionally biased region" description="Basic residues" evidence="7">
    <location>
        <begin position="888"/>
        <end position="902"/>
    </location>
</feature>
<dbReference type="Pfam" id="PF05833">
    <property type="entry name" value="NFACT_N"/>
    <property type="match status" value="1"/>
</dbReference>
<organism evidence="10 11">
    <name type="scientific">Colletotrichum tofieldiae</name>
    <dbReference type="NCBI Taxonomy" id="708197"/>
    <lineage>
        <taxon>Eukaryota</taxon>
        <taxon>Fungi</taxon>
        <taxon>Dikarya</taxon>
        <taxon>Ascomycota</taxon>
        <taxon>Pezizomycotina</taxon>
        <taxon>Sordariomycetes</taxon>
        <taxon>Hypocreomycetidae</taxon>
        <taxon>Glomerellales</taxon>
        <taxon>Glomerellaceae</taxon>
        <taxon>Colletotrichum</taxon>
        <taxon>Colletotrichum spaethianum species complex</taxon>
    </lineage>
</organism>
<dbReference type="AlphaFoldDB" id="A0A161YH06"/>
<feature type="non-terminal residue" evidence="10">
    <location>
        <position position="1"/>
    </location>
</feature>
<evidence type="ECO:0000256" key="2">
    <source>
        <dbReference type="ARBA" id="ARBA00008318"/>
    </source>
</evidence>
<gene>
    <name evidence="10" type="ORF">CT0861_11344</name>
</gene>
<dbReference type="Pfam" id="PF11923">
    <property type="entry name" value="NFACT-C"/>
    <property type="match status" value="1"/>
</dbReference>
<evidence type="ECO:0000256" key="4">
    <source>
        <dbReference type="ARBA" id="ARBA00023054"/>
    </source>
</evidence>
<dbReference type="FunFam" id="2.30.310.10:FF:000003">
    <property type="entry name" value="Zinc knuckle domain containing protein"/>
    <property type="match status" value="1"/>
</dbReference>
<comment type="subcellular location">
    <subcellularLocation>
        <location evidence="1">Cytoplasm</location>
    </subcellularLocation>
</comment>
<evidence type="ECO:0000259" key="8">
    <source>
        <dbReference type="Pfam" id="PF05670"/>
    </source>
</evidence>
<evidence type="ECO:0000259" key="9">
    <source>
        <dbReference type="Pfam" id="PF11923"/>
    </source>
</evidence>
<keyword evidence="3" id="KW-0963">Cytoplasm</keyword>
<evidence type="ECO:0000256" key="5">
    <source>
        <dbReference type="ARBA" id="ARBA00070414"/>
    </source>
</evidence>
<feature type="compositionally biased region" description="Basic and acidic residues" evidence="7">
    <location>
        <begin position="953"/>
        <end position="967"/>
    </location>
</feature>
<dbReference type="PANTHER" id="PTHR15239:SF6">
    <property type="entry name" value="RIBOSOME QUALITY CONTROL COMPLEX SUBUNIT NEMF"/>
    <property type="match status" value="1"/>
</dbReference>
<dbReference type="GO" id="GO:0072344">
    <property type="term" value="P:rescue of stalled ribosome"/>
    <property type="evidence" value="ECO:0007669"/>
    <property type="project" value="TreeGrafter"/>
</dbReference>
<dbReference type="GO" id="GO:0000049">
    <property type="term" value="F:tRNA binding"/>
    <property type="evidence" value="ECO:0007669"/>
    <property type="project" value="TreeGrafter"/>
</dbReference>
<reference evidence="10 11" key="1">
    <citation type="submission" date="2015-06" db="EMBL/GenBank/DDBJ databases">
        <title>Survival trade-offs in plant roots during colonization by closely related pathogenic and mutualistic fungi.</title>
        <authorList>
            <person name="Hacquard S."/>
            <person name="Kracher B."/>
            <person name="Hiruma K."/>
            <person name="Weinman A."/>
            <person name="Muench P."/>
            <person name="Garrido Oter R."/>
            <person name="Ver Loren van Themaat E."/>
            <person name="Dallerey J.-F."/>
            <person name="Damm U."/>
            <person name="Henrissat B."/>
            <person name="Lespinet O."/>
            <person name="Thon M."/>
            <person name="Kemen E."/>
            <person name="McHardy A.C."/>
            <person name="Schulze-Lefert P."/>
            <person name="O'Connell R.J."/>
        </authorList>
    </citation>
    <scope>NUCLEOTIDE SEQUENCE [LARGE SCALE GENOMIC DNA]</scope>
    <source>
        <strain evidence="10 11">0861</strain>
    </source>
</reference>
<feature type="domain" description="NFACT protein C-terminal" evidence="9">
    <location>
        <begin position="985"/>
        <end position="1090"/>
    </location>
</feature>
<feature type="region of interest" description="Disordered" evidence="7">
    <location>
        <begin position="492"/>
        <end position="525"/>
    </location>
</feature>
<feature type="compositionally biased region" description="Basic and acidic residues" evidence="7">
    <location>
        <begin position="821"/>
        <end position="833"/>
    </location>
</feature>
<comment type="similarity">
    <text evidence="2">Belongs to the NEMF family.</text>
</comment>
<feature type="region of interest" description="Disordered" evidence="7">
    <location>
        <begin position="752"/>
        <end position="967"/>
    </location>
</feature>
<evidence type="ECO:0000256" key="3">
    <source>
        <dbReference type="ARBA" id="ARBA00022490"/>
    </source>
</evidence>
<feature type="compositionally biased region" description="Acidic residues" evidence="7">
    <location>
        <begin position="492"/>
        <end position="516"/>
    </location>
</feature>
<feature type="coiled-coil region" evidence="6">
    <location>
        <begin position="552"/>
        <end position="579"/>
    </location>
</feature>
<protein>
    <recommendedName>
        <fullName evidence="5">Ribosome quality control complex subunit 2</fullName>
    </recommendedName>
</protein>
<evidence type="ECO:0000313" key="10">
    <source>
        <dbReference type="EMBL" id="KZL71997.1"/>
    </source>
</evidence>
<dbReference type="InterPro" id="IPR021846">
    <property type="entry name" value="NFACT-C"/>
</dbReference>
<dbReference type="Proteomes" id="UP000076552">
    <property type="component" value="Unassembled WGS sequence"/>
</dbReference>
<feature type="compositionally biased region" description="Basic and acidic residues" evidence="7">
    <location>
        <begin position="927"/>
        <end position="940"/>
    </location>
</feature>
<dbReference type="GO" id="GO:0005737">
    <property type="term" value="C:cytoplasm"/>
    <property type="evidence" value="ECO:0007669"/>
    <property type="project" value="UniProtKB-SubCell"/>
</dbReference>
<feature type="compositionally biased region" description="Gly residues" evidence="7">
    <location>
        <begin position="1093"/>
        <end position="1112"/>
    </location>
</feature>